<organism evidence="2 3">
    <name type="scientific">Riccia fluitans</name>
    <dbReference type="NCBI Taxonomy" id="41844"/>
    <lineage>
        <taxon>Eukaryota</taxon>
        <taxon>Viridiplantae</taxon>
        <taxon>Streptophyta</taxon>
        <taxon>Embryophyta</taxon>
        <taxon>Marchantiophyta</taxon>
        <taxon>Marchantiopsida</taxon>
        <taxon>Marchantiidae</taxon>
        <taxon>Marchantiales</taxon>
        <taxon>Ricciaceae</taxon>
        <taxon>Riccia</taxon>
    </lineage>
</organism>
<accession>A0ABD1YSE1</accession>
<proteinExistence type="predicted"/>
<comment type="caution">
    <text evidence="2">The sequence shown here is derived from an EMBL/GenBank/DDBJ whole genome shotgun (WGS) entry which is preliminary data.</text>
</comment>
<evidence type="ECO:0000256" key="1">
    <source>
        <dbReference type="SAM" id="MobiDB-lite"/>
    </source>
</evidence>
<dbReference type="Proteomes" id="UP001605036">
    <property type="component" value="Unassembled WGS sequence"/>
</dbReference>
<dbReference type="EMBL" id="JBHFFA010000003">
    <property type="protein sequence ID" value="KAL2632649.1"/>
    <property type="molecule type" value="Genomic_DNA"/>
</dbReference>
<protein>
    <submittedName>
        <fullName evidence="2">Uncharacterized protein</fullName>
    </submittedName>
</protein>
<sequence length="198" mass="21157">MHPAVITLMTSGVVPAATSQVALERRAAENGLDGSSYCGLKVVMLGGTRVAVVVPYAAYGVLWPGEFPIYRTCRPFSCVHTLVREDTDRATCLPMTQSSTVLVTPANVGARTPQTQAVPYSSTKPLLKVGFRSWPLEDVRREARRSSDTKGPKGLPIANHLGRGERGAGVRCHPGTLSMALYLRDAGWNPLIGSPSVA</sequence>
<evidence type="ECO:0000313" key="2">
    <source>
        <dbReference type="EMBL" id="KAL2632649.1"/>
    </source>
</evidence>
<dbReference type="AlphaFoldDB" id="A0ABD1YSE1"/>
<name>A0ABD1YSE1_9MARC</name>
<keyword evidence="3" id="KW-1185">Reference proteome</keyword>
<feature type="compositionally biased region" description="Basic and acidic residues" evidence="1">
    <location>
        <begin position="141"/>
        <end position="151"/>
    </location>
</feature>
<gene>
    <name evidence="2" type="ORF">R1flu_004128</name>
</gene>
<feature type="region of interest" description="Disordered" evidence="1">
    <location>
        <begin position="141"/>
        <end position="160"/>
    </location>
</feature>
<evidence type="ECO:0000313" key="3">
    <source>
        <dbReference type="Proteomes" id="UP001605036"/>
    </source>
</evidence>
<reference evidence="2 3" key="1">
    <citation type="submission" date="2024-09" db="EMBL/GenBank/DDBJ databases">
        <title>Chromosome-scale assembly of Riccia fluitans.</title>
        <authorList>
            <person name="Paukszto L."/>
            <person name="Sawicki J."/>
            <person name="Karawczyk K."/>
            <person name="Piernik-Szablinska J."/>
            <person name="Szczecinska M."/>
            <person name="Mazdziarz M."/>
        </authorList>
    </citation>
    <scope>NUCLEOTIDE SEQUENCE [LARGE SCALE GENOMIC DNA]</scope>
    <source>
        <strain evidence="2">Rf_01</strain>
        <tissue evidence="2">Aerial parts of the thallus</tissue>
    </source>
</reference>